<dbReference type="PATRIC" id="fig|993516.3.peg.3093"/>
<gene>
    <name evidence="1" type="ORF">RBSWK_02906</name>
</gene>
<dbReference type="Proteomes" id="UP000010959">
    <property type="component" value="Unassembled WGS sequence"/>
</dbReference>
<evidence type="ECO:0000313" key="2">
    <source>
        <dbReference type="Proteomes" id="UP000010959"/>
    </source>
</evidence>
<evidence type="ECO:0000313" key="1">
    <source>
        <dbReference type="EMBL" id="ELP33060.1"/>
    </source>
</evidence>
<dbReference type="EMBL" id="AMWG01000075">
    <property type="protein sequence ID" value="ELP33060.1"/>
    <property type="molecule type" value="Genomic_DNA"/>
</dbReference>
<proteinExistence type="predicted"/>
<name>L7CGU6_RHOBT</name>
<reference evidence="1 2" key="1">
    <citation type="journal article" date="2013" name="Mar. Genomics">
        <title>Expression of sulfatases in Rhodopirellula baltica and the diversity of sulfatases in the genus Rhodopirellula.</title>
        <authorList>
            <person name="Wegner C.E."/>
            <person name="Richter-Heitmann T."/>
            <person name="Klindworth A."/>
            <person name="Klockow C."/>
            <person name="Richter M."/>
            <person name="Achstetter T."/>
            <person name="Glockner F.O."/>
            <person name="Harder J."/>
        </authorList>
    </citation>
    <scope>NUCLEOTIDE SEQUENCE [LARGE SCALE GENOMIC DNA]</scope>
    <source>
        <strain evidence="1 2">SWK14</strain>
    </source>
</reference>
<sequence>MRFLMGSFTLKARCRRTLPPVTHTRTMNLELLRFFVGANDDEAEDAIDDAERSVPD</sequence>
<protein>
    <submittedName>
        <fullName evidence="1">Uncharacterized protein</fullName>
    </submittedName>
</protein>
<organism evidence="1 2">
    <name type="scientific">Rhodopirellula baltica SWK14</name>
    <dbReference type="NCBI Taxonomy" id="993516"/>
    <lineage>
        <taxon>Bacteria</taxon>
        <taxon>Pseudomonadati</taxon>
        <taxon>Planctomycetota</taxon>
        <taxon>Planctomycetia</taxon>
        <taxon>Pirellulales</taxon>
        <taxon>Pirellulaceae</taxon>
        <taxon>Rhodopirellula</taxon>
    </lineage>
</organism>
<accession>L7CGU6</accession>
<dbReference type="AlphaFoldDB" id="L7CGU6"/>
<comment type="caution">
    <text evidence="1">The sequence shown here is derived from an EMBL/GenBank/DDBJ whole genome shotgun (WGS) entry which is preliminary data.</text>
</comment>